<accession>A0A4P9ZYY2</accession>
<keyword evidence="4" id="KW-1185">Reference proteome</keyword>
<feature type="region of interest" description="Disordered" evidence="1">
    <location>
        <begin position="601"/>
        <end position="620"/>
    </location>
</feature>
<evidence type="ECO:0000256" key="2">
    <source>
        <dbReference type="SAM" id="SignalP"/>
    </source>
</evidence>
<gene>
    <name evidence="3" type="ORF">BJ085DRAFT_36062</name>
</gene>
<dbReference type="Proteomes" id="UP000268162">
    <property type="component" value="Unassembled WGS sequence"/>
</dbReference>
<evidence type="ECO:0000313" key="4">
    <source>
        <dbReference type="Proteomes" id="UP000268162"/>
    </source>
</evidence>
<feature type="region of interest" description="Disordered" evidence="1">
    <location>
        <begin position="186"/>
        <end position="211"/>
    </location>
</feature>
<feature type="region of interest" description="Disordered" evidence="1">
    <location>
        <begin position="135"/>
        <end position="170"/>
    </location>
</feature>
<feature type="region of interest" description="Disordered" evidence="1">
    <location>
        <begin position="324"/>
        <end position="354"/>
    </location>
</feature>
<feature type="compositionally biased region" description="Low complexity" evidence="1">
    <location>
        <begin position="324"/>
        <end position="336"/>
    </location>
</feature>
<feature type="compositionally biased region" description="Gly residues" evidence="1">
    <location>
        <begin position="428"/>
        <end position="438"/>
    </location>
</feature>
<organism evidence="3 4">
    <name type="scientific">Dimargaris cristalligena</name>
    <dbReference type="NCBI Taxonomy" id="215637"/>
    <lineage>
        <taxon>Eukaryota</taxon>
        <taxon>Fungi</taxon>
        <taxon>Fungi incertae sedis</taxon>
        <taxon>Zoopagomycota</taxon>
        <taxon>Kickxellomycotina</taxon>
        <taxon>Dimargaritomycetes</taxon>
        <taxon>Dimargaritales</taxon>
        <taxon>Dimargaritaceae</taxon>
        <taxon>Dimargaris</taxon>
    </lineage>
</organism>
<protein>
    <submittedName>
        <fullName evidence="3">Uncharacterized protein</fullName>
    </submittedName>
</protein>
<reference evidence="4" key="1">
    <citation type="journal article" date="2018" name="Nat. Microbiol.">
        <title>Leveraging single-cell genomics to expand the fungal tree of life.</title>
        <authorList>
            <person name="Ahrendt S.R."/>
            <person name="Quandt C.A."/>
            <person name="Ciobanu D."/>
            <person name="Clum A."/>
            <person name="Salamov A."/>
            <person name="Andreopoulos B."/>
            <person name="Cheng J.F."/>
            <person name="Woyke T."/>
            <person name="Pelin A."/>
            <person name="Henrissat B."/>
            <person name="Reynolds N.K."/>
            <person name="Benny G.L."/>
            <person name="Smith M.E."/>
            <person name="James T.Y."/>
            <person name="Grigoriev I.V."/>
        </authorList>
    </citation>
    <scope>NUCLEOTIDE SEQUENCE [LARGE SCALE GENOMIC DNA]</scope>
    <source>
        <strain evidence="4">RSA 468</strain>
    </source>
</reference>
<feature type="compositionally biased region" description="Basic and acidic residues" evidence="1">
    <location>
        <begin position="605"/>
        <end position="620"/>
    </location>
</feature>
<feature type="compositionally biased region" description="Low complexity" evidence="1">
    <location>
        <begin position="148"/>
        <end position="167"/>
    </location>
</feature>
<evidence type="ECO:0000256" key="1">
    <source>
        <dbReference type="SAM" id="MobiDB-lite"/>
    </source>
</evidence>
<feature type="compositionally biased region" description="Polar residues" evidence="1">
    <location>
        <begin position="283"/>
        <end position="301"/>
    </location>
</feature>
<name>A0A4P9ZYY2_9FUNG</name>
<feature type="compositionally biased region" description="Low complexity" evidence="1">
    <location>
        <begin position="408"/>
        <end position="427"/>
    </location>
</feature>
<dbReference type="EMBL" id="ML002418">
    <property type="protein sequence ID" value="RKP38000.1"/>
    <property type="molecule type" value="Genomic_DNA"/>
</dbReference>
<feature type="compositionally biased region" description="Low complexity" evidence="1">
    <location>
        <begin position="450"/>
        <end position="461"/>
    </location>
</feature>
<feature type="compositionally biased region" description="Polar residues" evidence="1">
    <location>
        <begin position="389"/>
        <end position="399"/>
    </location>
</feature>
<feature type="region of interest" description="Disordered" evidence="1">
    <location>
        <begin position="388"/>
        <end position="509"/>
    </location>
</feature>
<feature type="compositionally biased region" description="Basic residues" evidence="1">
    <location>
        <begin position="481"/>
        <end position="490"/>
    </location>
</feature>
<dbReference type="AlphaFoldDB" id="A0A4P9ZYY2"/>
<sequence>MRHFSTAPLFLAIVGLGGFYDQSRVYVFSSPSEPAEPVLPPSLDGFEMCTLNYQIRHNYNAIFGAGTLEESSNPLSMLEMELIHRLNSAKAKKAHDDLDNSWKLLKSMDVSDNSYISYNAAFPPYLMNYMNQPPGLGTSCPQPPTNTPQPQLQIQRQRQNQHQADPQTTQALSEGARIGNTGAGITHSIPAENLNSAKNGGQYQLQPEFQPPPEQSWPLEDYLDFGDDTLAGILSSFSSQPLGEAQTTAVPNVSVSTPPALEGSPMTTGFEQQVLGKGKGRSNPLTKVTPTYRSASPATSSVYTGSGTIPSYSVSSSILRIPSPELSSSKSTLESTTNQYSSTRPLGNGNGLGLDTMGKGSYQFNPIDASWVPGVDINNPPALGGNYLHPSTANNNNLPHNKGTAYQYGSSTPSSNSISSRSYYSSGSGSGSGSGGLNQGKLPAVQTEVQQQQPQSLLQPLNNPPNPTPDYLSNTAVSVPPKRRRPKVTSKTHPEAEYQPSIPTLQNPIPKRVRKPRAAAKQLPVYMDAVPESTAAPIPIQRYKLTPLPVSTPPEGTDFSDTQTVSITSKLNRWMAGLEVNAPEDMELTTPAVREAVPSLMNRSESTKRAKMAHDSTPRKDVGFATAPSASFSSALLVPPTSPYPRHVSSGSPFPAPSDDFAGTAQRGNPLELIESGINTGNQWYAEDLRDSTLKQVIPDPGRESRACQFYVKQVRAGDRAKQNILLRSFWAQSSPSGSSNQPRMTGAAKGGEGIHYDMVYFPQLDTPQTETDLQAWCSAHYKSRIRLVNMDNRIDMMALSYVLENYSPEGWLESHKEYMDAINRVLN</sequence>
<feature type="region of interest" description="Disordered" evidence="1">
    <location>
        <begin position="275"/>
        <end position="301"/>
    </location>
</feature>
<keyword evidence="2" id="KW-0732">Signal</keyword>
<evidence type="ECO:0000313" key="3">
    <source>
        <dbReference type="EMBL" id="RKP38000.1"/>
    </source>
</evidence>
<feature type="signal peptide" evidence="2">
    <location>
        <begin position="1"/>
        <end position="17"/>
    </location>
</feature>
<feature type="chain" id="PRO_5020529494" evidence="2">
    <location>
        <begin position="18"/>
        <end position="828"/>
    </location>
</feature>
<proteinExistence type="predicted"/>